<organism evidence="3 4">
    <name type="scientific">Talaromyces rugulosus</name>
    <name type="common">Penicillium rugulosum</name>
    <dbReference type="NCBI Taxonomy" id="121627"/>
    <lineage>
        <taxon>Eukaryota</taxon>
        <taxon>Fungi</taxon>
        <taxon>Dikarya</taxon>
        <taxon>Ascomycota</taxon>
        <taxon>Pezizomycotina</taxon>
        <taxon>Eurotiomycetes</taxon>
        <taxon>Eurotiomycetidae</taxon>
        <taxon>Eurotiales</taxon>
        <taxon>Trichocomaceae</taxon>
        <taxon>Talaromyces</taxon>
        <taxon>Talaromyces sect. Islandici</taxon>
    </lineage>
</organism>
<keyword evidence="2" id="KW-0812">Transmembrane</keyword>
<dbReference type="KEGG" id="trg:TRUGW13939_06757"/>
<dbReference type="GeneID" id="55994251"/>
<feature type="region of interest" description="Disordered" evidence="1">
    <location>
        <begin position="55"/>
        <end position="85"/>
    </location>
</feature>
<evidence type="ECO:0000313" key="3">
    <source>
        <dbReference type="EMBL" id="QKX59620.1"/>
    </source>
</evidence>
<evidence type="ECO:0000256" key="2">
    <source>
        <dbReference type="SAM" id="Phobius"/>
    </source>
</evidence>
<reference evidence="4" key="1">
    <citation type="submission" date="2020-06" db="EMBL/GenBank/DDBJ databases">
        <title>A chromosome-scale genome assembly of Talaromyces rugulosus W13939.</title>
        <authorList>
            <person name="Wang B."/>
            <person name="Guo L."/>
            <person name="Ye K."/>
            <person name="Wang L."/>
        </authorList>
    </citation>
    <scope>NUCLEOTIDE SEQUENCE [LARGE SCALE GENOMIC DNA]</scope>
    <source>
        <strain evidence="4">W13939</strain>
    </source>
</reference>
<dbReference type="AlphaFoldDB" id="A0A7H8QZU4"/>
<dbReference type="EMBL" id="CP055900">
    <property type="protein sequence ID" value="QKX59620.1"/>
    <property type="molecule type" value="Genomic_DNA"/>
</dbReference>
<gene>
    <name evidence="3" type="ORF">TRUGW13939_06757</name>
</gene>
<keyword evidence="2" id="KW-1133">Transmembrane helix</keyword>
<evidence type="ECO:0000313" key="4">
    <source>
        <dbReference type="Proteomes" id="UP000509510"/>
    </source>
</evidence>
<keyword evidence="4" id="KW-1185">Reference proteome</keyword>
<dbReference type="Proteomes" id="UP000509510">
    <property type="component" value="Chromosome III"/>
</dbReference>
<feature type="transmembrane region" description="Helical" evidence="2">
    <location>
        <begin position="116"/>
        <end position="137"/>
    </location>
</feature>
<dbReference type="RefSeq" id="XP_035345798.1">
    <property type="nucleotide sequence ID" value="XM_035489905.1"/>
</dbReference>
<sequence length="154" mass="17648">MAPMSMEKRHEGRKGSVERPLTDYEKWRLYHEPDYILSDDPKYDFLDEDFAETQQSVDSDLLDPFKRSKEQHSSAETNPFDYYDPGQLVEDYDNTDMIELKYMETVSPQPHGTRDFSGFSGIRSLVAVIFVVLVLAARASTRTRNAGLGKDGRA</sequence>
<name>A0A7H8QZU4_TALRU</name>
<dbReference type="OrthoDB" id="10457206at2759"/>
<feature type="compositionally biased region" description="Basic and acidic residues" evidence="1">
    <location>
        <begin position="63"/>
        <end position="73"/>
    </location>
</feature>
<proteinExistence type="predicted"/>
<protein>
    <submittedName>
        <fullName evidence="3">Uncharacterized protein</fullName>
    </submittedName>
</protein>
<accession>A0A7H8QZU4</accession>
<keyword evidence="2" id="KW-0472">Membrane</keyword>
<evidence type="ECO:0000256" key="1">
    <source>
        <dbReference type="SAM" id="MobiDB-lite"/>
    </source>
</evidence>